<dbReference type="PANTHER" id="PTHR14025">
    <property type="entry name" value="FANCONI ANEMIA GROUP M FANCM FAMILY MEMBER"/>
    <property type="match status" value="1"/>
</dbReference>
<dbReference type="PROSITE" id="PS51194">
    <property type="entry name" value="HELICASE_CTER"/>
    <property type="match status" value="1"/>
</dbReference>
<dbReference type="eggNOG" id="KOG0354">
    <property type="taxonomic scope" value="Eukaryota"/>
</dbReference>
<dbReference type="CDD" id="cd18801">
    <property type="entry name" value="SF2_C_FANCM_Hef"/>
    <property type="match status" value="1"/>
</dbReference>
<dbReference type="InterPro" id="IPR001650">
    <property type="entry name" value="Helicase_C-like"/>
</dbReference>
<dbReference type="Gene3D" id="3.40.50.300">
    <property type="entry name" value="P-loop containing nucleotide triphosphate hydrolases"/>
    <property type="match status" value="2"/>
</dbReference>
<evidence type="ECO:0000256" key="4">
    <source>
        <dbReference type="ARBA" id="ARBA00022741"/>
    </source>
</evidence>
<dbReference type="RefSeq" id="XP_013024584.1">
    <property type="nucleotide sequence ID" value="XM_013169130.1"/>
</dbReference>
<dbReference type="CDD" id="cd12091">
    <property type="entry name" value="FANCM_ID"/>
    <property type="match status" value="1"/>
</dbReference>
<evidence type="ECO:0000256" key="2">
    <source>
        <dbReference type="ARBA" id="ARBA00009889"/>
    </source>
</evidence>
<evidence type="ECO:0000313" key="13">
    <source>
        <dbReference type="EMBL" id="EPY50968.1"/>
    </source>
</evidence>
<dbReference type="InterPro" id="IPR044749">
    <property type="entry name" value="FANCM_DEXDc"/>
</dbReference>
<name>S9VSW2_SCHCR</name>
<dbReference type="GO" id="GO:0005634">
    <property type="term" value="C:nucleus"/>
    <property type="evidence" value="ECO:0007669"/>
    <property type="project" value="UniProtKB-SubCell"/>
</dbReference>
<comment type="similarity">
    <text evidence="2">Belongs to the DEAD box helicase family. DEAH subfamily. FANCM sub-subfamily.</text>
</comment>
<keyword evidence="7" id="KW-0067">ATP-binding</keyword>
<comment type="catalytic activity">
    <reaction evidence="9">
        <text>ATP + H2O = ADP + phosphate + H(+)</text>
        <dbReference type="Rhea" id="RHEA:13065"/>
        <dbReference type="ChEBI" id="CHEBI:15377"/>
        <dbReference type="ChEBI" id="CHEBI:15378"/>
        <dbReference type="ChEBI" id="CHEBI:30616"/>
        <dbReference type="ChEBI" id="CHEBI:43474"/>
        <dbReference type="ChEBI" id="CHEBI:456216"/>
        <dbReference type="EC" id="3.6.4.12"/>
    </reaction>
</comment>
<dbReference type="GO" id="GO:0016887">
    <property type="term" value="F:ATP hydrolysis activity"/>
    <property type="evidence" value="ECO:0007669"/>
    <property type="project" value="RHEA"/>
</dbReference>
<dbReference type="PROSITE" id="PS00690">
    <property type="entry name" value="DEAH_ATP_HELICASE"/>
    <property type="match status" value="1"/>
</dbReference>
<evidence type="ECO:0000256" key="3">
    <source>
        <dbReference type="ARBA" id="ARBA00012551"/>
    </source>
</evidence>
<evidence type="ECO:0000256" key="5">
    <source>
        <dbReference type="ARBA" id="ARBA00022801"/>
    </source>
</evidence>
<evidence type="ECO:0000256" key="8">
    <source>
        <dbReference type="ARBA" id="ARBA00023242"/>
    </source>
</evidence>
<dbReference type="InterPro" id="IPR014001">
    <property type="entry name" value="Helicase_ATP-bd"/>
</dbReference>
<dbReference type="InterPro" id="IPR006935">
    <property type="entry name" value="Helicase/UvrB_N"/>
</dbReference>
<comment type="subcellular location">
    <subcellularLocation>
        <location evidence="1">Nucleus</location>
    </subcellularLocation>
</comment>
<evidence type="ECO:0000259" key="11">
    <source>
        <dbReference type="PROSITE" id="PS51192"/>
    </source>
</evidence>
<dbReference type="OrthoDB" id="164902at2759"/>
<evidence type="ECO:0000259" key="12">
    <source>
        <dbReference type="PROSITE" id="PS51194"/>
    </source>
</evidence>
<dbReference type="GO" id="GO:0031297">
    <property type="term" value="P:replication fork processing"/>
    <property type="evidence" value="ECO:0007669"/>
    <property type="project" value="EnsemblFungi"/>
</dbReference>
<dbReference type="Proteomes" id="UP000015464">
    <property type="component" value="Unassembled WGS sequence"/>
</dbReference>
<dbReference type="HOGENOM" id="CLU_002513_0_2_1"/>
<dbReference type="InterPro" id="IPR039686">
    <property type="entry name" value="FANCM/Mph1-like_ID"/>
</dbReference>
<dbReference type="EMBL" id="KE546992">
    <property type="protein sequence ID" value="EPY50968.1"/>
    <property type="molecule type" value="Genomic_DNA"/>
</dbReference>
<sequence length="836" mass="96413">MTDDESFEGDDWDSLDVQAVDEIEHKLQNNTIGLQGYSVDEYLEVNDQEPHRLQHELDRDAAQQWIYPINVSFRDYQFNIVKKALFQNVLVALPTGLGKTFIAATVMMNYFRWFPKSYVIFMAPTKPLVTQQMEACYKITGIPRKKTAELSGQVQVGIRNQYYQERNVFFVTPQTLLNDIKHGICDRTKVSCLVIDEAHRSTGNYAYVEVVRLLYFGNKNFRILALSATPGSKIDTIQNVIDSLHISCIEIRNETSIDIAQYVHKKEVDRILVDLSPDIIDLRDRFASLLEPMLLKLNQGNNYRVQNARDINSFTLVQAKQAFLATSGQNFANNQRWDILNTFDALATFAYPLNLLMNHGVRPFCEKLQEIEEECSTGRAGYKRRILSNPEFKSLIVDTKNLLQNNDFYGHPKLEHLQEIVVNHFDVGSKDNGNTRIMIFVEIRSSAEEIFRILSRHYPIVRPAIFVGQSSVRKTTGMSQKTQNETVKQFQKGDFNTLIATSIGEEGLDIGEVDMIICYDASSSPIRMLQRMGRTGRKRNGYIYMLLTRGKEEAKWERAKDAHKKIQDNIINGRGLVLSDKNHRILPKEIQPVCEKKVVEIPKENVAPLVSSNEKQKAKAKKKFFMPENALHGFVQVSSLTKPKRSSTVEEAFEISEDDLSPKHDEQLLYYRQVPKRTIDIHKGRDFKNMNTTGRVPHSLALKCIQSSLNNMSRHKDSSITYKWKDIYQQSLKEETMNDSSHKKPKMNDIKQHLNASLARESRLLSKERLEHRKLHQLDNDVNAATTDENLEKDLPNLNLTSSQNYRNRDTGSYTDRQHRLQQLVERRKRSKGMWV</sequence>
<dbReference type="InterPro" id="IPR002464">
    <property type="entry name" value="DNA/RNA_helicase_DEAH_CS"/>
</dbReference>
<evidence type="ECO:0000256" key="6">
    <source>
        <dbReference type="ARBA" id="ARBA00022806"/>
    </source>
</evidence>
<evidence type="ECO:0000256" key="1">
    <source>
        <dbReference type="ARBA" id="ARBA00004123"/>
    </source>
</evidence>
<evidence type="ECO:0000256" key="9">
    <source>
        <dbReference type="ARBA" id="ARBA00047995"/>
    </source>
</evidence>
<organism evidence="13 14">
    <name type="scientific">Schizosaccharomyces cryophilus (strain OY26 / ATCC MYA-4695 / CBS 11777 / NBRC 106824 / NRRL Y48691)</name>
    <name type="common">Fission yeast</name>
    <dbReference type="NCBI Taxonomy" id="653667"/>
    <lineage>
        <taxon>Eukaryota</taxon>
        <taxon>Fungi</taxon>
        <taxon>Dikarya</taxon>
        <taxon>Ascomycota</taxon>
        <taxon>Taphrinomycotina</taxon>
        <taxon>Schizosaccharomycetes</taxon>
        <taxon>Schizosaccharomycetales</taxon>
        <taxon>Schizosaccharomycetaceae</taxon>
        <taxon>Schizosaccharomyces</taxon>
    </lineage>
</organism>
<proteinExistence type="inferred from homology"/>
<dbReference type="GO" id="GO:1902346">
    <property type="term" value="P:meiotic strand displacement involved in double-strand break repair via SDSA"/>
    <property type="evidence" value="ECO:0007669"/>
    <property type="project" value="EnsemblFungi"/>
</dbReference>
<dbReference type="AlphaFoldDB" id="S9VSW2"/>
<dbReference type="CDD" id="cd18033">
    <property type="entry name" value="DEXDc_FANCM"/>
    <property type="match status" value="1"/>
</dbReference>
<evidence type="ECO:0000256" key="7">
    <source>
        <dbReference type="ARBA" id="ARBA00022840"/>
    </source>
</evidence>
<dbReference type="InterPro" id="IPR027417">
    <property type="entry name" value="P-loop_NTPase"/>
</dbReference>
<keyword evidence="8" id="KW-0539">Nucleus</keyword>
<dbReference type="GO" id="GO:0005524">
    <property type="term" value="F:ATP binding"/>
    <property type="evidence" value="ECO:0007669"/>
    <property type="project" value="UniProtKB-KW"/>
</dbReference>
<evidence type="ECO:0000313" key="14">
    <source>
        <dbReference type="Proteomes" id="UP000015464"/>
    </source>
</evidence>
<dbReference type="GO" id="GO:0007131">
    <property type="term" value="P:reciprocal meiotic recombination"/>
    <property type="evidence" value="ECO:0007669"/>
    <property type="project" value="EnsemblFungi"/>
</dbReference>
<feature type="domain" description="Helicase C-terminal" evidence="12">
    <location>
        <begin position="413"/>
        <end position="584"/>
    </location>
</feature>
<dbReference type="FunFam" id="3.40.50.300:FF:000861">
    <property type="entry name" value="Fanconi anemia, complementation group M"/>
    <property type="match status" value="1"/>
</dbReference>
<feature type="region of interest" description="Disordered" evidence="10">
    <location>
        <begin position="781"/>
        <end position="816"/>
    </location>
</feature>
<dbReference type="GeneID" id="25039255"/>
<protein>
    <recommendedName>
        <fullName evidence="3">DNA helicase</fullName>
        <ecNumber evidence="3">3.6.4.12</ecNumber>
    </recommendedName>
</protein>
<dbReference type="Gene3D" id="1.20.1320.20">
    <property type="entry name" value="hef helicase domain"/>
    <property type="match status" value="1"/>
</dbReference>
<dbReference type="EC" id="3.6.4.12" evidence="3"/>
<dbReference type="SMART" id="SM00487">
    <property type="entry name" value="DEXDc"/>
    <property type="match status" value="1"/>
</dbReference>
<accession>S9VSW2</accession>
<dbReference type="GO" id="GO:0035861">
    <property type="term" value="C:site of double-strand break"/>
    <property type="evidence" value="ECO:0007669"/>
    <property type="project" value="EnsemblFungi"/>
</dbReference>
<dbReference type="Pfam" id="PF00271">
    <property type="entry name" value="Helicase_C"/>
    <property type="match status" value="1"/>
</dbReference>
<dbReference type="GO" id="GO:0043138">
    <property type="term" value="F:3'-5' DNA helicase activity"/>
    <property type="evidence" value="ECO:0007669"/>
    <property type="project" value="InterPro"/>
</dbReference>
<keyword evidence="5" id="KW-0378">Hydrolase</keyword>
<dbReference type="Pfam" id="PF04851">
    <property type="entry name" value="ResIII"/>
    <property type="match status" value="1"/>
</dbReference>
<dbReference type="GO" id="GO:0000400">
    <property type="term" value="F:four-way junction DNA binding"/>
    <property type="evidence" value="ECO:0007669"/>
    <property type="project" value="EnsemblFungi"/>
</dbReference>
<feature type="compositionally biased region" description="Polar residues" evidence="10">
    <location>
        <begin position="798"/>
        <end position="815"/>
    </location>
</feature>
<dbReference type="PROSITE" id="PS51192">
    <property type="entry name" value="HELICASE_ATP_BIND_1"/>
    <property type="match status" value="1"/>
</dbReference>
<dbReference type="SMART" id="SM00490">
    <property type="entry name" value="HELICc"/>
    <property type="match status" value="1"/>
</dbReference>
<gene>
    <name evidence="13" type="ORF">SPOG_04942</name>
</gene>
<dbReference type="OMA" id="IFYEPVP"/>
<dbReference type="SUPFAM" id="SSF52540">
    <property type="entry name" value="P-loop containing nucleoside triphosphate hydrolases"/>
    <property type="match status" value="1"/>
</dbReference>
<keyword evidence="4" id="KW-0547">Nucleotide-binding</keyword>
<dbReference type="PANTHER" id="PTHR14025:SF33">
    <property type="entry name" value="ATP-DEPENDENT DNA HELICASE FML1"/>
    <property type="match status" value="1"/>
</dbReference>
<dbReference type="GO" id="GO:0036298">
    <property type="term" value="P:recombinational interstrand cross-link repair"/>
    <property type="evidence" value="ECO:0007669"/>
    <property type="project" value="EnsemblFungi"/>
</dbReference>
<feature type="domain" description="Helicase ATP-binding" evidence="11">
    <location>
        <begin position="80"/>
        <end position="248"/>
    </location>
</feature>
<evidence type="ECO:0000256" key="10">
    <source>
        <dbReference type="SAM" id="MobiDB-lite"/>
    </source>
</evidence>
<dbReference type="STRING" id="653667.S9VSW2"/>
<dbReference type="GO" id="GO:0009378">
    <property type="term" value="F:four-way junction helicase activity"/>
    <property type="evidence" value="ECO:0007669"/>
    <property type="project" value="EnsemblFungi"/>
</dbReference>
<keyword evidence="14" id="KW-1185">Reference proteome</keyword>
<keyword evidence="6 13" id="KW-0347">Helicase</keyword>
<reference evidence="13 14" key="1">
    <citation type="journal article" date="2011" name="Science">
        <title>Comparative functional genomics of the fission yeasts.</title>
        <authorList>
            <person name="Rhind N."/>
            <person name="Chen Z."/>
            <person name="Yassour M."/>
            <person name="Thompson D.A."/>
            <person name="Haas B.J."/>
            <person name="Habib N."/>
            <person name="Wapinski I."/>
            <person name="Roy S."/>
            <person name="Lin M.F."/>
            <person name="Heiman D.I."/>
            <person name="Young S.K."/>
            <person name="Furuya K."/>
            <person name="Guo Y."/>
            <person name="Pidoux A."/>
            <person name="Chen H.M."/>
            <person name="Robbertse B."/>
            <person name="Goldberg J.M."/>
            <person name="Aoki K."/>
            <person name="Bayne E.H."/>
            <person name="Berlin A.M."/>
            <person name="Desjardins C.A."/>
            <person name="Dobbs E."/>
            <person name="Dukaj L."/>
            <person name="Fan L."/>
            <person name="FitzGerald M.G."/>
            <person name="French C."/>
            <person name="Gujja S."/>
            <person name="Hansen K."/>
            <person name="Keifenheim D."/>
            <person name="Levin J.Z."/>
            <person name="Mosher R.A."/>
            <person name="Mueller C.A."/>
            <person name="Pfiffner J."/>
            <person name="Priest M."/>
            <person name="Russ C."/>
            <person name="Smialowska A."/>
            <person name="Swoboda P."/>
            <person name="Sykes S.M."/>
            <person name="Vaughn M."/>
            <person name="Vengrova S."/>
            <person name="Yoder R."/>
            <person name="Zeng Q."/>
            <person name="Allshire R."/>
            <person name="Baulcombe D."/>
            <person name="Birren B.W."/>
            <person name="Brown W."/>
            <person name="Ekwall K."/>
            <person name="Kellis M."/>
            <person name="Leatherwood J."/>
            <person name="Levin H."/>
            <person name="Margalit H."/>
            <person name="Martienssen R."/>
            <person name="Nieduszynski C.A."/>
            <person name="Spatafora J.W."/>
            <person name="Friedman N."/>
            <person name="Dalgaard J.Z."/>
            <person name="Baumann P."/>
            <person name="Niki H."/>
            <person name="Regev A."/>
            <person name="Nusbaum C."/>
        </authorList>
    </citation>
    <scope>NUCLEOTIDE SEQUENCE [LARGE SCALE GENOMIC DNA]</scope>
    <source>
        <strain evidence="14">OY26 / ATCC MYA-4695 / CBS 11777 / NBRC 106824 / NRRL Y48691</strain>
    </source>
</reference>